<dbReference type="Gene3D" id="3.20.20.150">
    <property type="entry name" value="Divalent-metal-dependent TIM barrel enzymes"/>
    <property type="match status" value="1"/>
</dbReference>
<gene>
    <name evidence="2" type="ORF">GQ588_05745</name>
</gene>
<dbReference type="GO" id="GO:0008081">
    <property type="term" value="F:phosphoric diester hydrolase activity"/>
    <property type="evidence" value="ECO:0007669"/>
    <property type="project" value="TreeGrafter"/>
</dbReference>
<evidence type="ECO:0000259" key="1">
    <source>
        <dbReference type="Pfam" id="PF01261"/>
    </source>
</evidence>
<dbReference type="InterPro" id="IPR036237">
    <property type="entry name" value="Xyl_isomerase-like_sf"/>
</dbReference>
<dbReference type="Pfam" id="PF01261">
    <property type="entry name" value="AP_endonuc_2"/>
    <property type="match status" value="1"/>
</dbReference>
<dbReference type="CDD" id="cd00019">
    <property type="entry name" value="AP2Ec"/>
    <property type="match status" value="1"/>
</dbReference>
<dbReference type="GO" id="GO:0008270">
    <property type="term" value="F:zinc ion binding"/>
    <property type="evidence" value="ECO:0007669"/>
    <property type="project" value="InterPro"/>
</dbReference>
<sequence>MSIKFGTAGVPLSSAETSTEAGILRIRELGMDAMEVEFVHGVRMKEDKALKTGGTAKKERVSLSCHAPYYINLNSSETEKIEASKTRIIHTARIGRILGAGSIVFHPAFYSGDTSATVLARVVKELSDVRQELDQEGNQVILRPETTGKPSQFGDLGETIKIAQEVPGVLPCIDFSHLHARANGQFNSYDEFCAILEQTAEGLGEKWTSNAHFHISGIEYGPKGEKRHLVLQEADLKYREILKACLSFGIQGTVICESPKLEEDALILQKTYQELKAEH</sequence>
<dbReference type="GO" id="GO:0003906">
    <property type="term" value="F:DNA-(apurinic or apyrimidinic site) endonuclease activity"/>
    <property type="evidence" value="ECO:0007669"/>
    <property type="project" value="TreeGrafter"/>
</dbReference>
<evidence type="ECO:0000313" key="3">
    <source>
        <dbReference type="Proteomes" id="UP000430508"/>
    </source>
</evidence>
<dbReference type="RefSeq" id="WP_019225621.1">
    <property type="nucleotide sequence ID" value="NZ_CP046996.1"/>
</dbReference>
<dbReference type="AlphaFoldDB" id="A0A857DIL8"/>
<dbReference type="InterPro" id="IPR001719">
    <property type="entry name" value="AP_endonuc_2"/>
</dbReference>
<dbReference type="PANTHER" id="PTHR21445:SF0">
    <property type="entry name" value="APURINIC-APYRIMIDINIC ENDONUCLEASE"/>
    <property type="match status" value="1"/>
</dbReference>
<dbReference type="FunFam" id="3.20.20.150:FF:000017">
    <property type="entry name" value="Endonuclease IV related protein"/>
    <property type="match status" value="1"/>
</dbReference>
<dbReference type="EMBL" id="CP046996">
    <property type="protein sequence ID" value="QHA00185.1"/>
    <property type="molecule type" value="Genomic_DNA"/>
</dbReference>
<evidence type="ECO:0000313" key="2">
    <source>
        <dbReference type="EMBL" id="QHA00185.1"/>
    </source>
</evidence>
<protein>
    <submittedName>
        <fullName evidence="2">TIM barrel protein</fullName>
    </submittedName>
</protein>
<dbReference type="GO" id="GO:0003677">
    <property type="term" value="F:DNA binding"/>
    <property type="evidence" value="ECO:0007669"/>
    <property type="project" value="InterPro"/>
</dbReference>
<dbReference type="GO" id="GO:0006284">
    <property type="term" value="P:base-excision repair"/>
    <property type="evidence" value="ECO:0007669"/>
    <property type="project" value="TreeGrafter"/>
</dbReference>
<dbReference type="SUPFAM" id="SSF51658">
    <property type="entry name" value="Xylose isomerase-like"/>
    <property type="match status" value="1"/>
</dbReference>
<feature type="domain" description="Xylose isomerase-like TIM barrel" evidence="1">
    <location>
        <begin position="25"/>
        <end position="262"/>
    </location>
</feature>
<reference evidence="2 3" key="1">
    <citation type="submission" date="2019-12" db="EMBL/GenBank/DDBJ databases">
        <title>Sequence classification of anaerobic respiratory reductive dehalogenases: First we see many, then we see few.</title>
        <authorList>
            <person name="Molenda O."/>
            <person name="Puentes Jacome L.A."/>
            <person name="Cao X."/>
            <person name="Nesbo C.L."/>
            <person name="Tang S."/>
            <person name="Morson N."/>
            <person name="Patron J."/>
            <person name="Lomheim L."/>
            <person name="Wishart D.S."/>
            <person name="Edwards E.A."/>
        </authorList>
    </citation>
    <scope>NUCLEOTIDE SEQUENCE [LARGE SCALE GENOMIC DNA]</scope>
    <source>
        <strain evidence="2 3">12DCA</strain>
    </source>
</reference>
<dbReference type="PANTHER" id="PTHR21445">
    <property type="entry name" value="ENDONUCLEASE IV ENDODEOXYRIBONUCLEASE IV"/>
    <property type="match status" value="1"/>
</dbReference>
<dbReference type="Proteomes" id="UP000430508">
    <property type="component" value="Chromosome"/>
</dbReference>
<dbReference type="SMART" id="SM00518">
    <property type="entry name" value="AP2Ec"/>
    <property type="match status" value="1"/>
</dbReference>
<proteinExistence type="predicted"/>
<organism evidence="2 3">
    <name type="scientific">Dehalobacter restrictus</name>
    <dbReference type="NCBI Taxonomy" id="55583"/>
    <lineage>
        <taxon>Bacteria</taxon>
        <taxon>Bacillati</taxon>
        <taxon>Bacillota</taxon>
        <taxon>Clostridia</taxon>
        <taxon>Eubacteriales</taxon>
        <taxon>Desulfitobacteriaceae</taxon>
        <taxon>Dehalobacter</taxon>
    </lineage>
</organism>
<accession>A0A857DIL8</accession>
<dbReference type="InterPro" id="IPR013022">
    <property type="entry name" value="Xyl_isomerase-like_TIM-brl"/>
</dbReference>
<name>A0A857DIL8_9FIRM</name>